<gene>
    <name evidence="1" type="ORF">PPENT_87.1.T0520035</name>
</gene>
<proteinExistence type="predicted"/>
<accession>A0A8S1V042</accession>
<name>A0A8S1V042_9CILI</name>
<dbReference type="AlphaFoldDB" id="A0A8S1V042"/>
<evidence type="ECO:0000313" key="2">
    <source>
        <dbReference type="Proteomes" id="UP000689195"/>
    </source>
</evidence>
<dbReference type="Proteomes" id="UP000689195">
    <property type="component" value="Unassembled WGS sequence"/>
</dbReference>
<dbReference type="EMBL" id="CAJJDO010000052">
    <property type="protein sequence ID" value="CAD8169897.1"/>
    <property type="molecule type" value="Genomic_DNA"/>
</dbReference>
<organism evidence="1 2">
    <name type="scientific">Paramecium pentaurelia</name>
    <dbReference type="NCBI Taxonomy" id="43138"/>
    <lineage>
        <taxon>Eukaryota</taxon>
        <taxon>Sar</taxon>
        <taxon>Alveolata</taxon>
        <taxon>Ciliophora</taxon>
        <taxon>Intramacronucleata</taxon>
        <taxon>Oligohymenophorea</taxon>
        <taxon>Peniculida</taxon>
        <taxon>Parameciidae</taxon>
        <taxon>Paramecium</taxon>
    </lineage>
</organism>
<evidence type="ECO:0000313" key="1">
    <source>
        <dbReference type="EMBL" id="CAD8169897.1"/>
    </source>
</evidence>
<comment type="caution">
    <text evidence="1">The sequence shown here is derived from an EMBL/GenBank/DDBJ whole genome shotgun (WGS) entry which is preliminary data.</text>
</comment>
<keyword evidence="2" id="KW-1185">Reference proteome</keyword>
<reference evidence="1" key="1">
    <citation type="submission" date="2021-01" db="EMBL/GenBank/DDBJ databases">
        <authorList>
            <consortium name="Genoscope - CEA"/>
            <person name="William W."/>
        </authorList>
    </citation>
    <scope>NUCLEOTIDE SEQUENCE</scope>
</reference>
<protein>
    <submittedName>
        <fullName evidence="1">Uncharacterized protein</fullName>
    </submittedName>
</protein>
<sequence length="114" mass="13654">MSYEGFKLVQRLNISIVTENEFINILNLIQKSLIYLLPIQNRNTLYILKFRNVFSLQYDEMQKGSYLFNCIIHPNLIIFKSLEDVIRRKQLDINQENVFCFQIVIKLQGTFILY</sequence>